<dbReference type="AlphaFoldDB" id="A0A0D3JMQ6"/>
<reference evidence="21" key="1">
    <citation type="journal article" date="2013" name="Nature">
        <title>Pan genome of the phytoplankton Emiliania underpins its global distribution.</title>
        <authorList>
            <person name="Read B.A."/>
            <person name="Kegel J."/>
            <person name="Klute M.J."/>
            <person name="Kuo A."/>
            <person name="Lefebvre S.C."/>
            <person name="Maumus F."/>
            <person name="Mayer C."/>
            <person name="Miller J."/>
            <person name="Monier A."/>
            <person name="Salamov A."/>
            <person name="Young J."/>
            <person name="Aguilar M."/>
            <person name="Claverie J.M."/>
            <person name="Frickenhaus S."/>
            <person name="Gonzalez K."/>
            <person name="Herman E.K."/>
            <person name="Lin Y.C."/>
            <person name="Napier J."/>
            <person name="Ogata H."/>
            <person name="Sarno A.F."/>
            <person name="Shmutz J."/>
            <person name="Schroeder D."/>
            <person name="de Vargas C."/>
            <person name="Verret F."/>
            <person name="von Dassow P."/>
            <person name="Valentin K."/>
            <person name="Van de Peer Y."/>
            <person name="Wheeler G."/>
            <person name="Dacks J.B."/>
            <person name="Delwiche C.F."/>
            <person name="Dyhrman S.T."/>
            <person name="Glockner G."/>
            <person name="John U."/>
            <person name="Richards T."/>
            <person name="Worden A.Z."/>
            <person name="Zhang X."/>
            <person name="Grigoriev I.V."/>
            <person name="Allen A.E."/>
            <person name="Bidle K."/>
            <person name="Borodovsky M."/>
            <person name="Bowler C."/>
            <person name="Brownlee C."/>
            <person name="Cock J.M."/>
            <person name="Elias M."/>
            <person name="Gladyshev V.N."/>
            <person name="Groth M."/>
            <person name="Guda C."/>
            <person name="Hadaegh A."/>
            <person name="Iglesias-Rodriguez M.D."/>
            <person name="Jenkins J."/>
            <person name="Jones B.M."/>
            <person name="Lawson T."/>
            <person name="Leese F."/>
            <person name="Lindquist E."/>
            <person name="Lobanov A."/>
            <person name="Lomsadze A."/>
            <person name="Malik S.B."/>
            <person name="Marsh M.E."/>
            <person name="Mackinder L."/>
            <person name="Mock T."/>
            <person name="Mueller-Roeber B."/>
            <person name="Pagarete A."/>
            <person name="Parker M."/>
            <person name="Probert I."/>
            <person name="Quesneville H."/>
            <person name="Raines C."/>
            <person name="Rensing S.A."/>
            <person name="Riano-Pachon D.M."/>
            <person name="Richier S."/>
            <person name="Rokitta S."/>
            <person name="Shiraiwa Y."/>
            <person name="Soanes D.M."/>
            <person name="van der Giezen M."/>
            <person name="Wahlund T.M."/>
            <person name="Williams B."/>
            <person name="Wilson W."/>
            <person name="Wolfe G."/>
            <person name="Wurch L.L."/>
        </authorList>
    </citation>
    <scope>NUCLEOTIDE SEQUENCE</scope>
</reference>
<keyword evidence="8" id="KW-0812">Transmembrane</keyword>
<evidence type="ECO:0000256" key="11">
    <source>
        <dbReference type="ARBA" id="ARBA00023098"/>
    </source>
</evidence>
<dbReference type="InterPro" id="IPR034334">
    <property type="entry name" value="PGES2"/>
</dbReference>
<dbReference type="Pfam" id="PF13417">
    <property type="entry name" value="GST_N_3"/>
    <property type="match status" value="1"/>
</dbReference>
<evidence type="ECO:0000313" key="21">
    <source>
        <dbReference type="Proteomes" id="UP000013827"/>
    </source>
</evidence>
<dbReference type="GO" id="GO:0050220">
    <property type="term" value="F:prostaglandin-E synthase activity"/>
    <property type="evidence" value="ECO:0007669"/>
    <property type="project" value="UniProtKB-EC"/>
</dbReference>
<dbReference type="GeneID" id="17270336"/>
<dbReference type="SFLD" id="SFLDS00019">
    <property type="entry name" value="Glutathione_Transferase_(cytos"/>
    <property type="match status" value="1"/>
</dbReference>
<dbReference type="CDD" id="cd03197">
    <property type="entry name" value="GST_C_mPGES2"/>
    <property type="match status" value="1"/>
</dbReference>
<dbReference type="EC" id="5.3.99.3" evidence="3"/>
<dbReference type="EnsemblProtists" id="EOD24791">
    <property type="protein sequence ID" value="EOD24791"/>
    <property type="gene ID" value="EMIHUDRAFT_443792"/>
</dbReference>
<dbReference type="Proteomes" id="UP000013827">
    <property type="component" value="Unassembled WGS sequence"/>
</dbReference>
<dbReference type="GO" id="GO:0006633">
    <property type="term" value="P:fatty acid biosynthetic process"/>
    <property type="evidence" value="ECO:0007669"/>
    <property type="project" value="UniProtKB-KW"/>
</dbReference>
<evidence type="ECO:0000256" key="3">
    <source>
        <dbReference type="ARBA" id="ARBA00012203"/>
    </source>
</evidence>
<dbReference type="Gene3D" id="1.20.1050.10">
    <property type="match status" value="1"/>
</dbReference>
<keyword evidence="9" id="KW-0276">Fatty acid metabolism</keyword>
<dbReference type="Gene3D" id="3.40.30.10">
    <property type="entry name" value="Glutaredoxin"/>
    <property type="match status" value="1"/>
</dbReference>
<dbReference type="eggNOG" id="KOG3029">
    <property type="taxonomic scope" value="Eukaryota"/>
</dbReference>
<evidence type="ECO:0000256" key="8">
    <source>
        <dbReference type="ARBA" id="ARBA00022692"/>
    </source>
</evidence>
<dbReference type="KEGG" id="ehx:EMIHUDRAFT_443792"/>
<keyword evidence="10" id="KW-1133">Transmembrane helix</keyword>
<evidence type="ECO:0000256" key="1">
    <source>
        <dbReference type="ARBA" id="ARBA00004702"/>
    </source>
</evidence>
<evidence type="ECO:0000256" key="18">
    <source>
        <dbReference type="ARBA" id="ARBA00037847"/>
    </source>
</evidence>
<keyword evidence="12" id="KW-0472">Membrane</keyword>
<comment type="similarity">
    <text evidence="2">Belongs to the GST superfamily.</text>
</comment>
<evidence type="ECO:0000256" key="17">
    <source>
        <dbReference type="ARBA" id="ARBA00031041"/>
    </source>
</evidence>
<accession>A0A0D3JMQ6</accession>
<dbReference type="SFLD" id="SFLDG01182">
    <property type="entry name" value="Prostaglandin_E_synthase_like"/>
    <property type="match status" value="1"/>
</dbReference>
<evidence type="ECO:0000256" key="13">
    <source>
        <dbReference type="ARBA" id="ARBA00023160"/>
    </source>
</evidence>
<dbReference type="PROSITE" id="PS51354">
    <property type="entry name" value="GLUTAREDOXIN_2"/>
    <property type="match status" value="1"/>
</dbReference>
<sequence>MSVRAFTRIAAGGGGLLAAGFVDRALTPQTRPLSTAAAAAGTLGHIRLYQYQICPFCNKIKALLDLHGLEYETVDVNPLTKKEIKPWSEYRKVPIAVLTPPAGGEPEQINDSPVIAERLLDAIDAAALRPARAAKAFRSPQAMEWAQWSDAKLAVLLFPNITRSFGEAYQAFGYVQDVPHFSTADRLSNQVVGACAMWMAQGKIKKKYAIDDERQALRGAIRTWVGEGLAGRAFAGGDAPHYGDVCVYGCLRAIDRTAAHAEILDDAPELARWYGRMEEAVGPSKGSYPLEGP</sequence>
<dbReference type="PANTHER" id="PTHR12782:SF5">
    <property type="entry name" value="PROSTAGLANDIN E SYNTHASE 2"/>
    <property type="match status" value="1"/>
</dbReference>
<keyword evidence="5" id="KW-0644">Prostaglandin metabolism</keyword>
<dbReference type="InterPro" id="IPR036282">
    <property type="entry name" value="Glutathione-S-Trfase_C_sf"/>
</dbReference>
<evidence type="ECO:0000256" key="12">
    <source>
        <dbReference type="ARBA" id="ARBA00023136"/>
    </source>
</evidence>
<dbReference type="UniPathway" id="UPA00662"/>
<dbReference type="SUPFAM" id="SSF47616">
    <property type="entry name" value="GST C-terminal domain-like"/>
    <property type="match status" value="1"/>
</dbReference>
<evidence type="ECO:0000256" key="15">
    <source>
        <dbReference type="ARBA" id="ARBA00023930"/>
    </source>
</evidence>
<evidence type="ECO:0000313" key="20">
    <source>
        <dbReference type="EnsemblProtists" id="EOD24791"/>
    </source>
</evidence>
<dbReference type="InterPro" id="IPR040079">
    <property type="entry name" value="Glutathione_S-Trfase"/>
</dbReference>
<dbReference type="RefSeq" id="XP_005777220.1">
    <property type="nucleotide sequence ID" value="XM_005777163.1"/>
</dbReference>
<dbReference type="Pfam" id="PF13410">
    <property type="entry name" value="GST_C_2"/>
    <property type="match status" value="1"/>
</dbReference>
<keyword evidence="6" id="KW-0444">Lipid biosynthesis</keyword>
<keyword evidence="7" id="KW-0643">Prostaglandin biosynthesis</keyword>
<evidence type="ECO:0000256" key="10">
    <source>
        <dbReference type="ARBA" id="ARBA00022989"/>
    </source>
</evidence>
<dbReference type="GO" id="GO:0005739">
    <property type="term" value="C:mitochondrion"/>
    <property type="evidence" value="ECO:0007669"/>
    <property type="project" value="TreeGrafter"/>
</dbReference>
<dbReference type="InterPro" id="IPR036249">
    <property type="entry name" value="Thioredoxin-like_sf"/>
</dbReference>
<evidence type="ECO:0000256" key="16">
    <source>
        <dbReference type="ARBA" id="ARBA00023931"/>
    </source>
</evidence>
<evidence type="ECO:0000256" key="6">
    <source>
        <dbReference type="ARBA" id="ARBA00022516"/>
    </source>
</evidence>
<keyword evidence="11" id="KW-0443">Lipid metabolism</keyword>
<evidence type="ECO:0000256" key="4">
    <source>
        <dbReference type="ARBA" id="ARBA00019474"/>
    </source>
</evidence>
<comment type="pathway">
    <text evidence="1">Lipid metabolism; prostaglandin biosynthesis.</text>
</comment>
<dbReference type="PaxDb" id="2903-EOD24791"/>
<proteinExistence type="inferred from homology"/>
<protein>
    <recommendedName>
        <fullName evidence="4">Prostaglandin E synthase 2</fullName>
        <ecNumber evidence="3">5.3.99.3</ecNumber>
    </recommendedName>
    <alternativeName>
        <fullName evidence="17">Microsomal prostaglandin E synthase 2</fullName>
    </alternativeName>
</protein>
<name>A0A0D3JMQ6_EMIH1</name>
<feature type="domain" description="GST N-terminal" evidence="19">
    <location>
        <begin position="48"/>
        <end position="121"/>
    </location>
</feature>
<dbReference type="InterPro" id="IPR004045">
    <property type="entry name" value="Glutathione_S-Trfase_N"/>
</dbReference>
<dbReference type="InterPro" id="IPR034335">
    <property type="entry name" value="PGES2_C"/>
</dbReference>
<comment type="subcellular location">
    <subcellularLocation>
        <location evidence="18">Endomembrane system</location>
        <topology evidence="18">Single-pass membrane protein</topology>
    </subcellularLocation>
</comment>
<comment type="catalytic activity">
    <reaction evidence="16">
        <text>prostaglandin H2 = prostaglandin E2</text>
        <dbReference type="Rhea" id="RHEA:12893"/>
        <dbReference type="ChEBI" id="CHEBI:57405"/>
        <dbReference type="ChEBI" id="CHEBI:606564"/>
        <dbReference type="EC" id="5.3.99.3"/>
    </reaction>
    <physiologicalReaction direction="left-to-right" evidence="16">
        <dbReference type="Rhea" id="RHEA:12894"/>
    </physiologicalReaction>
</comment>
<keyword evidence="21" id="KW-1185">Reference proteome</keyword>
<dbReference type="PANTHER" id="PTHR12782">
    <property type="entry name" value="MICROSOMAL PROSTAGLANDIN E SYNTHASE-2"/>
    <property type="match status" value="1"/>
</dbReference>
<dbReference type="GO" id="GO:0012505">
    <property type="term" value="C:endomembrane system"/>
    <property type="evidence" value="ECO:0007669"/>
    <property type="project" value="UniProtKB-SubCell"/>
</dbReference>
<organism evidence="20 21">
    <name type="scientific">Emiliania huxleyi (strain CCMP1516)</name>
    <dbReference type="NCBI Taxonomy" id="280463"/>
    <lineage>
        <taxon>Eukaryota</taxon>
        <taxon>Haptista</taxon>
        <taxon>Haptophyta</taxon>
        <taxon>Prymnesiophyceae</taxon>
        <taxon>Isochrysidales</taxon>
        <taxon>Noelaerhabdaceae</taxon>
        <taxon>Emiliania</taxon>
    </lineage>
</organism>
<evidence type="ECO:0000256" key="7">
    <source>
        <dbReference type="ARBA" id="ARBA00022585"/>
    </source>
</evidence>
<dbReference type="SFLD" id="SFLDG01203">
    <property type="entry name" value="Prostaglandin_E_synthase_like1"/>
    <property type="match status" value="1"/>
</dbReference>
<evidence type="ECO:0000256" key="2">
    <source>
        <dbReference type="ARBA" id="ARBA00007409"/>
    </source>
</evidence>
<keyword evidence="13" id="KW-0275">Fatty acid biosynthesis</keyword>
<evidence type="ECO:0000259" key="19">
    <source>
        <dbReference type="Pfam" id="PF13417"/>
    </source>
</evidence>
<dbReference type="STRING" id="2903.R1EP76"/>
<evidence type="ECO:0000256" key="5">
    <source>
        <dbReference type="ARBA" id="ARBA00022501"/>
    </source>
</evidence>
<dbReference type="SUPFAM" id="SSF52833">
    <property type="entry name" value="Thioredoxin-like"/>
    <property type="match status" value="1"/>
</dbReference>
<comment type="catalytic activity">
    <reaction evidence="15">
        <text>prostaglandin H2 = (12S)-hydroxy-(5Z,8E,10E)-heptadecatrienoate + malonaldehyde</text>
        <dbReference type="Rhea" id="RHEA:48644"/>
        <dbReference type="ChEBI" id="CHEBI:57405"/>
        <dbReference type="ChEBI" id="CHEBI:90694"/>
        <dbReference type="ChEBI" id="CHEBI:566274"/>
    </reaction>
    <physiologicalReaction direction="left-to-right" evidence="15">
        <dbReference type="Rhea" id="RHEA:48645"/>
    </physiologicalReaction>
</comment>
<evidence type="ECO:0000256" key="9">
    <source>
        <dbReference type="ARBA" id="ARBA00022832"/>
    </source>
</evidence>
<keyword evidence="14" id="KW-0413">Isomerase</keyword>
<dbReference type="OMA" id="DYCLTEG"/>
<dbReference type="HOGENOM" id="CLU_011226_0_1_1"/>
<evidence type="ECO:0000256" key="14">
    <source>
        <dbReference type="ARBA" id="ARBA00023235"/>
    </source>
</evidence>
<reference evidence="20" key="2">
    <citation type="submission" date="2024-10" db="UniProtKB">
        <authorList>
            <consortium name="EnsemblProtists"/>
        </authorList>
    </citation>
    <scope>IDENTIFICATION</scope>
</reference>